<proteinExistence type="predicted"/>
<dbReference type="SUPFAM" id="SSF47473">
    <property type="entry name" value="EF-hand"/>
    <property type="match status" value="1"/>
</dbReference>
<evidence type="ECO:0000313" key="3">
    <source>
        <dbReference type="EMBL" id="KAK2704701.1"/>
    </source>
</evidence>
<sequence>MIPFKGTIGFRQYLKDKPHSWGVKVFTRAGISGIVYDIEIYTGKGAVEISELGQGTDVVLRLVENLPRFMNFKLFFDNFYTGIDLIHKLRVEYGIESCGTIRSNRMRGAVLDTDASMKKKGRGSVDFRFERHSEVSVVKWYDNKTVHLASSYCAVTPIDKCQRWDGTTRKYVEVDRPRIVLKNSLKALSSHETRKNVIESAVGLEQSLNIEIRRGKSELRVLVNCLNKADKISGSLKNIDLNMSVKVKAKEFLVIIKRVPEKFKASLTDIVKNCQKTQRCGIQFLAVIGKINIIQGSDIPSVEESTMPISEFRKKKLLHVFRTFFDTDQSGKIEKKDFELAAERLAKIRSWSSSSEQAKEAAKCLLQVWEGIKNADIDNDNQVSFEEWCNLWESYSNGTNKNEWQNNYMDFMFDLNDTTGDGHLDQLEFTAEWKRYNVTDEECNYAYAKISQ</sequence>
<dbReference type="InterPro" id="IPR002048">
    <property type="entry name" value="EF_hand_dom"/>
</dbReference>
<evidence type="ECO:0000259" key="2">
    <source>
        <dbReference type="PROSITE" id="PS50222"/>
    </source>
</evidence>
<dbReference type="Proteomes" id="UP001187531">
    <property type="component" value="Unassembled WGS sequence"/>
</dbReference>
<dbReference type="PROSITE" id="PS00018">
    <property type="entry name" value="EF_HAND_1"/>
    <property type="match status" value="2"/>
</dbReference>
<feature type="domain" description="EF-hand" evidence="2">
    <location>
        <begin position="363"/>
        <end position="398"/>
    </location>
</feature>
<evidence type="ECO:0000256" key="1">
    <source>
        <dbReference type="ARBA" id="ARBA00022837"/>
    </source>
</evidence>
<dbReference type="InterPro" id="IPR018247">
    <property type="entry name" value="EF_Hand_1_Ca_BS"/>
</dbReference>
<keyword evidence="4" id="KW-1185">Reference proteome</keyword>
<dbReference type="PANTHER" id="PTHR47272:SF1">
    <property type="entry name" value="PIGGYBAC TRANSPOSABLE ELEMENT-DERIVED PROTEIN 3-LIKE"/>
    <property type="match status" value="1"/>
</dbReference>
<feature type="non-terminal residue" evidence="3">
    <location>
        <position position="452"/>
    </location>
</feature>
<protein>
    <recommendedName>
        <fullName evidence="2">EF-hand domain-containing protein</fullName>
    </recommendedName>
</protein>
<dbReference type="InterPro" id="IPR011992">
    <property type="entry name" value="EF-hand-dom_pair"/>
</dbReference>
<dbReference type="CDD" id="cd00051">
    <property type="entry name" value="EFh"/>
    <property type="match status" value="1"/>
</dbReference>
<name>A0AA88HFL8_ARTSF</name>
<dbReference type="InterPro" id="IPR029526">
    <property type="entry name" value="PGBD"/>
</dbReference>
<dbReference type="Gene3D" id="1.10.238.10">
    <property type="entry name" value="EF-hand"/>
    <property type="match status" value="1"/>
</dbReference>
<comment type="caution">
    <text evidence="3">The sequence shown here is derived from an EMBL/GenBank/DDBJ whole genome shotgun (WGS) entry which is preliminary data.</text>
</comment>
<keyword evidence="1" id="KW-0106">Calcium</keyword>
<dbReference type="AlphaFoldDB" id="A0AA88HFL8"/>
<dbReference type="EMBL" id="JAVRJZ010000021">
    <property type="protein sequence ID" value="KAK2704701.1"/>
    <property type="molecule type" value="Genomic_DNA"/>
</dbReference>
<gene>
    <name evidence="3" type="ORF">QYM36_016921</name>
</gene>
<dbReference type="PANTHER" id="PTHR47272">
    <property type="entry name" value="DDE_TNP_1_7 DOMAIN-CONTAINING PROTEIN"/>
    <property type="match status" value="1"/>
</dbReference>
<accession>A0AA88HFL8</accession>
<dbReference type="Pfam" id="PF13843">
    <property type="entry name" value="DDE_Tnp_1_7"/>
    <property type="match status" value="1"/>
</dbReference>
<dbReference type="GO" id="GO:0005509">
    <property type="term" value="F:calcium ion binding"/>
    <property type="evidence" value="ECO:0007669"/>
    <property type="project" value="InterPro"/>
</dbReference>
<dbReference type="PROSITE" id="PS50222">
    <property type="entry name" value="EF_HAND_2"/>
    <property type="match status" value="1"/>
</dbReference>
<reference evidence="3" key="1">
    <citation type="submission" date="2023-07" db="EMBL/GenBank/DDBJ databases">
        <title>Chromosome-level genome assembly of Artemia franciscana.</title>
        <authorList>
            <person name="Jo E."/>
        </authorList>
    </citation>
    <scope>NUCLEOTIDE SEQUENCE</scope>
    <source>
        <tissue evidence="3">Whole body</tissue>
    </source>
</reference>
<evidence type="ECO:0000313" key="4">
    <source>
        <dbReference type="Proteomes" id="UP001187531"/>
    </source>
</evidence>
<dbReference type="Pfam" id="PF13833">
    <property type="entry name" value="EF-hand_8"/>
    <property type="match status" value="1"/>
</dbReference>
<organism evidence="3 4">
    <name type="scientific">Artemia franciscana</name>
    <name type="common">Brine shrimp</name>
    <name type="synonym">Artemia sanfranciscana</name>
    <dbReference type="NCBI Taxonomy" id="6661"/>
    <lineage>
        <taxon>Eukaryota</taxon>
        <taxon>Metazoa</taxon>
        <taxon>Ecdysozoa</taxon>
        <taxon>Arthropoda</taxon>
        <taxon>Crustacea</taxon>
        <taxon>Branchiopoda</taxon>
        <taxon>Anostraca</taxon>
        <taxon>Artemiidae</taxon>
        <taxon>Artemia</taxon>
    </lineage>
</organism>